<sequence>MNNRVELIYENNEYSVAVNGSVVNRDKDLENAFSHFKSVINNNKTAEARAWNDIVEKFQALNNKDLEINYEFRTMSYGNMKYFYNMGKVFYMANGSMIPLIGGYELFKFALTVVCNGNIEKANNFVEFCKDVMLAKVNYRVTEASIIVSSASFNYGSAEYNFNSGKINKGASIISGSFEEFKNYVLDIIKPM</sequence>
<evidence type="ECO:0000313" key="2">
    <source>
        <dbReference type="Proteomes" id="UP001141183"/>
    </source>
</evidence>
<name>A0A9X3XH33_9CLOT</name>
<dbReference type="EMBL" id="JAMRYU010000002">
    <property type="protein sequence ID" value="MDC4239250.1"/>
    <property type="molecule type" value="Genomic_DNA"/>
</dbReference>
<gene>
    <name evidence="1" type="ORF">NE398_03540</name>
</gene>
<evidence type="ECO:0000313" key="1">
    <source>
        <dbReference type="EMBL" id="MDC4239250.1"/>
    </source>
</evidence>
<dbReference type="AlphaFoldDB" id="A0A9X3XH33"/>
<reference evidence="1" key="1">
    <citation type="submission" date="2022-05" db="EMBL/GenBank/DDBJ databases">
        <title>Draft genome sequence of Clostridium tertium strain CP3 isolated from Peru.</title>
        <authorList>
            <person name="Hurtado R."/>
            <person name="Lima L."/>
            <person name="Sousa T."/>
            <person name="Jaiswal A.K."/>
            <person name="Tiwari S."/>
            <person name="Maturrano L."/>
            <person name="Brenig B."/>
            <person name="Azevedo V."/>
        </authorList>
    </citation>
    <scope>NUCLEOTIDE SEQUENCE</scope>
    <source>
        <strain evidence="1">CP3</strain>
    </source>
</reference>
<keyword evidence="2" id="KW-1185">Reference proteome</keyword>
<organism evidence="1 2">
    <name type="scientific">Clostridium tertium</name>
    <dbReference type="NCBI Taxonomy" id="1559"/>
    <lineage>
        <taxon>Bacteria</taxon>
        <taxon>Bacillati</taxon>
        <taxon>Bacillota</taxon>
        <taxon>Clostridia</taxon>
        <taxon>Eubacteriales</taxon>
        <taxon>Clostridiaceae</taxon>
        <taxon>Clostridium</taxon>
    </lineage>
</organism>
<dbReference type="Proteomes" id="UP001141183">
    <property type="component" value="Unassembled WGS sequence"/>
</dbReference>
<proteinExistence type="predicted"/>
<accession>A0A9X3XH33</accession>
<protein>
    <submittedName>
        <fullName evidence="1">Uncharacterized protein</fullName>
    </submittedName>
</protein>
<dbReference type="RefSeq" id="WP_099346621.1">
    <property type="nucleotide sequence ID" value="NZ_CAXSLY010000001.1"/>
</dbReference>
<comment type="caution">
    <text evidence="1">The sequence shown here is derived from an EMBL/GenBank/DDBJ whole genome shotgun (WGS) entry which is preliminary data.</text>
</comment>